<dbReference type="Gene3D" id="3.40.50.2000">
    <property type="entry name" value="Glycogen Phosphorylase B"/>
    <property type="match status" value="1"/>
</dbReference>
<reference evidence="1" key="2">
    <citation type="journal article" date="2024" name="Plant">
        <title>Genomic evolution and insights into agronomic trait innovations of Sesamum species.</title>
        <authorList>
            <person name="Miao H."/>
            <person name="Wang L."/>
            <person name="Qu L."/>
            <person name="Liu H."/>
            <person name="Sun Y."/>
            <person name="Le M."/>
            <person name="Wang Q."/>
            <person name="Wei S."/>
            <person name="Zheng Y."/>
            <person name="Lin W."/>
            <person name="Duan Y."/>
            <person name="Cao H."/>
            <person name="Xiong S."/>
            <person name="Wang X."/>
            <person name="Wei L."/>
            <person name="Li C."/>
            <person name="Ma Q."/>
            <person name="Ju M."/>
            <person name="Zhao R."/>
            <person name="Li G."/>
            <person name="Mu C."/>
            <person name="Tian Q."/>
            <person name="Mei H."/>
            <person name="Zhang T."/>
            <person name="Gao T."/>
            <person name="Zhang H."/>
        </authorList>
    </citation>
    <scope>NUCLEOTIDE SEQUENCE</scope>
    <source>
        <strain evidence="1">G02</strain>
    </source>
</reference>
<dbReference type="AlphaFoldDB" id="A0AAW2MVM3"/>
<dbReference type="EMBL" id="JACGWJ010000021">
    <property type="protein sequence ID" value="KAL0335191.1"/>
    <property type="molecule type" value="Genomic_DNA"/>
</dbReference>
<dbReference type="PANTHER" id="PTHR48050">
    <property type="entry name" value="STEROL 3-BETA-GLUCOSYLTRANSFERASE"/>
    <property type="match status" value="1"/>
</dbReference>
<gene>
    <name evidence="1" type="ORF">Sradi_4731000</name>
</gene>
<dbReference type="SUPFAM" id="SSF53756">
    <property type="entry name" value="UDP-Glycosyltransferase/glycogen phosphorylase"/>
    <property type="match status" value="1"/>
</dbReference>
<organism evidence="1">
    <name type="scientific">Sesamum radiatum</name>
    <name type="common">Black benniseed</name>
    <dbReference type="NCBI Taxonomy" id="300843"/>
    <lineage>
        <taxon>Eukaryota</taxon>
        <taxon>Viridiplantae</taxon>
        <taxon>Streptophyta</taxon>
        <taxon>Embryophyta</taxon>
        <taxon>Tracheophyta</taxon>
        <taxon>Spermatophyta</taxon>
        <taxon>Magnoliopsida</taxon>
        <taxon>eudicotyledons</taxon>
        <taxon>Gunneridae</taxon>
        <taxon>Pentapetalae</taxon>
        <taxon>asterids</taxon>
        <taxon>lamiids</taxon>
        <taxon>Lamiales</taxon>
        <taxon>Pedaliaceae</taxon>
        <taxon>Sesamum</taxon>
    </lineage>
</organism>
<sequence length="188" mass="20629">MATSSTAAEAMRTNPTAVFMAFGTKGDVYPIAAIAAAFASDQRQYEVAFVTHSAHENLKGHLGAKGVAYFPVCSPPVLSSQQHNDTGGSTGSSFSLQKKEITRKHRQECLSIVEGIYGGGPILDGDLIIINFFALIGWEDVIHWMWPLFTDDWGTWRSYDLQLSFWPFTVVIAATRSSVESYVSNDVE</sequence>
<comment type="caution">
    <text evidence="1">The sequence shown here is derived from an EMBL/GenBank/DDBJ whole genome shotgun (WGS) entry which is preliminary data.</text>
</comment>
<protein>
    <submittedName>
        <fullName evidence="1">Uncharacterized protein</fullName>
    </submittedName>
</protein>
<evidence type="ECO:0000313" key="1">
    <source>
        <dbReference type="EMBL" id="KAL0335191.1"/>
    </source>
</evidence>
<name>A0AAW2MVM3_SESRA</name>
<dbReference type="PANTHER" id="PTHR48050:SF11">
    <property type="entry name" value="GLYCOSYLTRANSFERASE"/>
    <property type="match status" value="1"/>
</dbReference>
<reference evidence="1" key="1">
    <citation type="submission" date="2020-06" db="EMBL/GenBank/DDBJ databases">
        <authorList>
            <person name="Li T."/>
            <person name="Hu X."/>
            <person name="Zhang T."/>
            <person name="Song X."/>
            <person name="Zhang H."/>
            <person name="Dai N."/>
            <person name="Sheng W."/>
            <person name="Hou X."/>
            <person name="Wei L."/>
        </authorList>
    </citation>
    <scope>NUCLEOTIDE SEQUENCE</scope>
    <source>
        <strain evidence="1">G02</strain>
        <tissue evidence="1">Leaf</tissue>
    </source>
</reference>
<dbReference type="InterPro" id="IPR050426">
    <property type="entry name" value="Glycosyltransferase_28"/>
</dbReference>
<proteinExistence type="predicted"/>
<accession>A0AAW2MVM3</accession>